<keyword evidence="2" id="KW-1185">Reference proteome</keyword>
<gene>
    <name evidence="1" type="ORF">M430DRAFT_185898</name>
</gene>
<organism evidence="1 2">
    <name type="scientific">Amorphotheca resinae ATCC 22711</name>
    <dbReference type="NCBI Taxonomy" id="857342"/>
    <lineage>
        <taxon>Eukaryota</taxon>
        <taxon>Fungi</taxon>
        <taxon>Dikarya</taxon>
        <taxon>Ascomycota</taxon>
        <taxon>Pezizomycotina</taxon>
        <taxon>Leotiomycetes</taxon>
        <taxon>Helotiales</taxon>
        <taxon>Amorphothecaceae</taxon>
        <taxon>Amorphotheca</taxon>
    </lineage>
</organism>
<dbReference type="RefSeq" id="XP_024716877.1">
    <property type="nucleotide sequence ID" value="XM_024863904.1"/>
</dbReference>
<evidence type="ECO:0000313" key="1">
    <source>
        <dbReference type="EMBL" id="PSS08479.1"/>
    </source>
</evidence>
<name>A0A2T3AQD4_AMORE</name>
<reference evidence="1 2" key="1">
    <citation type="journal article" date="2018" name="New Phytol.">
        <title>Comparative genomics and transcriptomics depict ericoid mycorrhizal fungi as versatile saprotrophs and plant mutualists.</title>
        <authorList>
            <person name="Martino E."/>
            <person name="Morin E."/>
            <person name="Grelet G.A."/>
            <person name="Kuo A."/>
            <person name="Kohler A."/>
            <person name="Daghino S."/>
            <person name="Barry K.W."/>
            <person name="Cichocki N."/>
            <person name="Clum A."/>
            <person name="Dockter R.B."/>
            <person name="Hainaut M."/>
            <person name="Kuo R.C."/>
            <person name="LaButti K."/>
            <person name="Lindahl B.D."/>
            <person name="Lindquist E.A."/>
            <person name="Lipzen A."/>
            <person name="Khouja H.R."/>
            <person name="Magnuson J."/>
            <person name="Murat C."/>
            <person name="Ohm R.A."/>
            <person name="Singer S.W."/>
            <person name="Spatafora J.W."/>
            <person name="Wang M."/>
            <person name="Veneault-Fourrey C."/>
            <person name="Henrissat B."/>
            <person name="Grigoriev I.V."/>
            <person name="Martin F.M."/>
            <person name="Perotto S."/>
        </authorList>
    </citation>
    <scope>NUCLEOTIDE SEQUENCE [LARGE SCALE GENOMIC DNA]</scope>
    <source>
        <strain evidence="1 2">ATCC 22711</strain>
    </source>
</reference>
<protein>
    <submittedName>
        <fullName evidence="1">Uncharacterized protein</fullName>
    </submittedName>
</protein>
<dbReference type="InParanoid" id="A0A2T3AQD4"/>
<sequence>MDCCRWIVVGGLLSTLSSRSEYTYSCSYIQTCTTDSISPLDDSLSPVSRERKQNNLIHHSLLCSSFQKSPKSLQLHRGDSSLEVRCIALFSADEAISMSADSNQIFIYECANSN</sequence>
<evidence type="ECO:0000313" key="2">
    <source>
        <dbReference type="Proteomes" id="UP000241818"/>
    </source>
</evidence>
<dbReference type="GeneID" id="36571985"/>
<proteinExistence type="predicted"/>
<accession>A0A2T3AQD4</accession>
<dbReference type="AlphaFoldDB" id="A0A2T3AQD4"/>
<dbReference type="EMBL" id="KZ679018">
    <property type="protein sequence ID" value="PSS08479.1"/>
    <property type="molecule type" value="Genomic_DNA"/>
</dbReference>
<dbReference type="Proteomes" id="UP000241818">
    <property type="component" value="Unassembled WGS sequence"/>
</dbReference>